<evidence type="ECO:0008006" key="5">
    <source>
        <dbReference type="Google" id="ProtNLM"/>
    </source>
</evidence>
<feature type="transmembrane region" description="Helical" evidence="1">
    <location>
        <begin position="259"/>
        <end position="285"/>
    </location>
</feature>
<evidence type="ECO:0000313" key="4">
    <source>
        <dbReference type="Proteomes" id="UP000604046"/>
    </source>
</evidence>
<keyword evidence="2" id="KW-0732">Signal</keyword>
<keyword evidence="1" id="KW-1133">Transmembrane helix</keyword>
<sequence>MGEAFFGASVLVSVSLFLFFVKVVPRCLAARVGSAVRCEERKEHDDRAWKQLRAEGWISNLTLCFLMLSLLSAFGQWPLLLPIQTRTLWKVPLIYVADSGRSAMSLGLQYLLNRNWFKMTSEDLGLIRRRRDKWTEGVETEILTRRYGYSVKIMDAVNRRVGHLVHYGIHVLIFAYSATAHALLQTFFYLAVFRFVSHVLLEQDDCMGVVEYSGARMRDGRFGRFNLLVVSVWGGFGKAMVVMLLILKGYDREDNFHLFQAYAILALQGVIWGDTAGEVIGSFFGKLEFDVGGFGETNKKTLEGTSAVWLATAISSWWVLQVWQAGDAAFQGGMWLAICCTSTVATIMEIAAPRGTDNFFIVTGCIACLFFFI</sequence>
<dbReference type="Proteomes" id="UP000604046">
    <property type="component" value="Unassembled WGS sequence"/>
</dbReference>
<proteinExistence type="predicted"/>
<feature type="transmembrane region" description="Helical" evidence="1">
    <location>
        <begin position="57"/>
        <end position="81"/>
    </location>
</feature>
<evidence type="ECO:0000256" key="1">
    <source>
        <dbReference type="SAM" id="Phobius"/>
    </source>
</evidence>
<dbReference type="AlphaFoldDB" id="A0A812N4B0"/>
<gene>
    <name evidence="3" type="ORF">SNAT2548_LOCUS15858</name>
</gene>
<feature type="transmembrane region" description="Helical" evidence="1">
    <location>
        <begin position="306"/>
        <end position="323"/>
    </location>
</feature>
<feature type="transmembrane region" description="Helical" evidence="1">
    <location>
        <begin position="355"/>
        <end position="372"/>
    </location>
</feature>
<evidence type="ECO:0000313" key="3">
    <source>
        <dbReference type="EMBL" id="CAE7301497.1"/>
    </source>
</evidence>
<evidence type="ECO:0000256" key="2">
    <source>
        <dbReference type="SAM" id="SignalP"/>
    </source>
</evidence>
<feature type="transmembrane region" description="Helical" evidence="1">
    <location>
        <begin position="167"/>
        <end position="192"/>
    </location>
</feature>
<keyword evidence="1" id="KW-0472">Membrane</keyword>
<feature type="signal peptide" evidence="2">
    <location>
        <begin position="1"/>
        <end position="29"/>
    </location>
</feature>
<reference evidence="3" key="1">
    <citation type="submission" date="2021-02" db="EMBL/GenBank/DDBJ databases">
        <authorList>
            <person name="Dougan E. K."/>
            <person name="Rhodes N."/>
            <person name="Thang M."/>
            <person name="Chan C."/>
        </authorList>
    </citation>
    <scope>NUCLEOTIDE SEQUENCE</scope>
</reference>
<protein>
    <recommendedName>
        <fullName evidence="5">Dolichol kinase</fullName>
    </recommendedName>
</protein>
<accession>A0A812N4B0</accession>
<feature type="transmembrane region" description="Helical" evidence="1">
    <location>
        <begin position="225"/>
        <end position="247"/>
    </location>
</feature>
<dbReference type="OrthoDB" id="377083at2759"/>
<organism evidence="3 4">
    <name type="scientific">Symbiodinium natans</name>
    <dbReference type="NCBI Taxonomy" id="878477"/>
    <lineage>
        <taxon>Eukaryota</taxon>
        <taxon>Sar</taxon>
        <taxon>Alveolata</taxon>
        <taxon>Dinophyceae</taxon>
        <taxon>Suessiales</taxon>
        <taxon>Symbiodiniaceae</taxon>
        <taxon>Symbiodinium</taxon>
    </lineage>
</organism>
<keyword evidence="4" id="KW-1185">Reference proteome</keyword>
<feature type="chain" id="PRO_5032380697" description="Dolichol kinase" evidence="2">
    <location>
        <begin position="30"/>
        <end position="373"/>
    </location>
</feature>
<keyword evidence="1" id="KW-0812">Transmembrane</keyword>
<name>A0A812N4B0_9DINO</name>
<comment type="caution">
    <text evidence="3">The sequence shown here is derived from an EMBL/GenBank/DDBJ whole genome shotgun (WGS) entry which is preliminary data.</text>
</comment>
<dbReference type="EMBL" id="CAJNDS010002067">
    <property type="protein sequence ID" value="CAE7301497.1"/>
    <property type="molecule type" value="Genomic_DNA"/>
</dbReference>